<dbReference type="Pfam" id="PF06013">
    <property type="entry name" value="WXG100"/>
    <property type="match status" value="1"/>
</dbReference>
<dbReference type="Proteomes" id="UP000272729">
    <property type="component" value="Unassembled WGS sequence"/>
</dbReference>
<reference evidence="2 3" key="1">
    <citation type="submission" date="2018-10" db="EMBL/GenBank/DDBJ databases">
        <title>Sequencing the genomes of 1000 actinobacteria strains.</title>
        <authorList>
            <person name="Klenk H.-P."/>
        </authorList>
    </citation>
    <scope>NUCLEOTIDE SEQUENCE [LARGE SCALE GENOMIC DNA]</scope>
    <source>
        <strain evidence="2 3">DSM 43911</strain>
    </source>
</reference>
<proteinExistence type="inferred from homology"/>
<evidence type="ECO:0000313" key="2">
    <source>
        <dbReference type="EMBL" id="RKT72158.1"/>
    </source>
</evidence>
<dbReference type="SUPFAM" id="SSF140453">
    <property type="entry name" value="EsxAB dimer-like"/>
    <property type="match status" value="1"/>
</dbReference>
<protein>
    <recommendedName>
        <fullName evidence="1">ESAT-6-like protein</fullName>
    </recommendedName>
</protein>
<dbReference type="NCBIfam" id="TIGR03930">
    <property type="entry name" value="WXG100_ESAT6"/>
    <property type="match status" value="1"/>
</dbReference>
<dbReference type="Gene3D" id="1.10.287.1060">
    <property type="entry name" value="ESAT-6-like"/>
    <property type="match status" value="1"/>
</dbReference>
<dbReference type="RefSeq" id="WP_121224982.1">
    <property type="nucleotide sequence ID" value="NZ_JBIUBA010000017.1"/>
</dbReference>
<comment type="caution">
    <text evidence="2">The sequence shown here is derived from an EMBL/GenBank/DDBJ whole genome shotgun (WGS) entry which is preliminary data.</text>
</comment>
<comment type="similarity">
    <text evidence="1">Belongs to the WXG100 family.</text>
</comment>
<sequence length="95" mass="10375">MNDHIKVSFAELGNAAGSISSQAGQVEQQLEDLKSRLQPIINLWEGAASEAYMEKQRAWDTAAADLQSVLASIGVAVQQATEAYQAAEQQNLKRW</sequence>
<dbReference type="EMBL" id="RBXR01000001">
    <property type="protein sequence ID" value="RKT72158.1"/>
    <property type="molecule type" value="Genomic_DNA"/>
</dbReference>
<dbReference type="InterPro" id="IPR010310">
    <property type="entry name" value="T7SS_ESAT-6-like"/>
</dbReference>
<name>A0A495XKP2_9PSEU</name>
<evidence type="ECO:0000256" key="1">
    <source>
        <dbReference type="RuleBase" id="RU362001"/>
    </source>
</evidence>
<keyword evidence="3" id="KW-1185">Reference proteome</keyword>
<dbReference type="OrthoDB" id="3387628at2"/>
<accession>A0A495XKP2</accession>
<organism evidence="2 3">
    <name type="scientific">Saccharothrix variisporea</name>
    <dbReference type="NCBI Taxonomy" id="543527"/>
    <lineage>
        <taxon>Bacteria</taxon>
        <taxon>Bacillati</taxon>
        <taxon>Actinomycetota</taxon>
        <taxon>Actinomycetes</taxon>
        <taxon>Pseudonocardiales</taxon>
        <taxon>Pseudonocardiaceae</taxon>
        <taxon>Saccharothrix</taxon>
    </lineage>
</organism>
<dbReference type="InterPro" id="IPR036689">
    <property type="entry name" value="ESAT-6-like_sf"/>
</dbReference>
<gene>
    <name evidence="2" type="ORF">DFJ66_5466</name>
</gene>
<dbReference type="AlphaFoldDB" id="A0A495XKP2"/>
<evidence type="ECO:0000313" key="3">
    <source>
        <dbReference type="Proteomes" id="UP000272729"/>
    </source>
</evidence>